<proteinExistence type="predicted"/>
<organism evidence="1 2">
    <name type="scientific">Candidatus Veblenbacteria bacterium RIFOXYB1_FULL_43_13</name>
    <dbReference type="NCBI Taxonomy" id="1802426"/>
    <lineage>
        <taxon>Bacteria</taxon>
        <taxon>Candidatus Vebleniibacteriota</taxon>
    </lineage>
</organism>
<dbReference type="AlphaFoldDB" id="A0A1G2Q7N2"/>
<dbReference type="EMBL" id="MHTC01000002">
    <property type="protein sequence ID" value="OHA55911.1"/>
    <property type="molecule type" value="Genomic_DNA"/>
</dbReference>
<protein>
    <submittedName>
        <fullName evidence="1">Uncharacterized protein</fullName>
    </submittedName>
</protein>
<reference evidence="1 2" key="1">
    <citation type="journal article" date="2016" name="Nat. Commun.">
        <title>Thousands of microbial genomes shed light on interconnected biogeochemical processes in an aquifer system.</title>
        <authorList>
            <person name="Anantharaman K."/>
            <person name="Brown C.T."/>
            <person name="Hug L.A."/>
            <person name="Sharon I."/>
            <person name="Castelle C.J."/>
            <person name="Probst A.J."/>
            <person name="Thomas B.C."/>
            <person name="Singh A."/>
            <person name="Wilkins M.J."/>
            <person name="Karaoz U."/>
            <person name="Brodie E.L."/>
            <person name="Williams K.H."/>
            <person name="Hubbard S.S."/>
            <person name="Banfield J.F."/>
        </authorList>
    </citation>
    <scope>NUCLEOTIDE SEQUENCE [LARGE SCALE GENOMIC DNA]</scope>
</reference>
<comment type="caution">
    <text evidence="1">The sequence shown here is derived from an EMBL/GenBank/DDBJ whole genome shotgun (WGS) entry which is preliminary data.</text>
</comment>
<evidence type="ECO:0000313" key="1">
    <source>
        <dbReference type="EMBL" id="OHA55911.1"/>
    </source>
</evidence>
<accession>A0A1G2Q7N2</accession>
<dbReference type="Proteomes" id="UP000177575">
    <property type="component" value="Unassembled WGS sequence"/>
</dbReference>
<gene>
    <name evidence="1" type="ORF">A2388_01930</name>
</gene>
<name>A0A1G2Q7N2_9BACT</name>
<sequence length="77" mass="8462">MPDTTTNYILAASLEEAAEESPRRPPAQAVLAVLTDSRYAKRPQHAAVGRSYSLPAYRQAGALILSFRQGGKHIFYN</sequence>
<evidence type="ECO:0000313" key="2">
    <source>
        <dbReference type="Proteomes" id="UP000177575"/>
    </source>
</evidence>